<keyword evidence="3" id="KW-1185">Reference proteome</keyword>
<feature type="compositionally biased region" description="Polar residues" evidence="1">
    <location>
        <begin position="181"/>
        <end position="192"/>
    </location>
</feature>
<evidence type="ECO:0000256" key="1">
    <source>
        <dbReference type="SAM" id="MobiDB-lite"/>
    </source>
</evidence>
<feature type="region of interest" description="Disordered" evidence="1">
    <location>
        <begin position="178"/>
        <end position="230"/>
    </location>
</feature>
<feature type="compositionally biased region" description="Basic and acidic residues" evidence="1">
    <location>
        <begin position="294"/>
        <end position="307"/>
    </location>
</feature>
<protein>
    <submittedName>
        <fullName evidence="2">Uncharacterized protein</fullName>
    </submittedName>
</protein>
<feature type="region of interest" description="Disordered" evidence="1">
    <location>
        <begin position="436"/>
        <end position="576"/>
    </location>
</feature>
<sequence length="576" mass="63118">MTGHKSKAGGMRPNGSTISTSGVQSASATTEASQFLFKTATAPTAETAPATTRRNPFVLPSVAPTDGYKSSVTTTKITEKKTHKRLSTEEYLAQAQRRYSASRARRDAELRRLYRSCPFAKRAVKRYAQRRSQWAKSMRRLQKTGAFLENMGALSGAQIATQQLQKTSPNGLAKVAIEPSSAKSPALRQTNFGVDDHPDNDSSKAPSVTSSSDETIKSDTRTVDSLSTNITTPDLSDCDSLFKSATKSTKQKTTSSSAAATLSQSKTDIVTEQPTPKAEKLKITIDVETVAPSRESKSTTQKFKEDAAPTTASRALKPKKSVDQKDEKKQKSSSDKADGQELEQGKKEKKPKADDAQPTPEKKSKKHKRDEDGKDKEEGATEEPKAKKSKTFEAPAMTPASGIDESYKPYPNVPPEIRKELFVIKAEEMVFNPLGYDDLVYDDNRPKSKRPKWRKTGRNTGHNDMMMSGGIGAADSSSSGSHRPKKNRSGGDDSLSKQVLKKGHNKKVAEEVASLKKSSSVAAESGSSSTFGEKREKEFKKNKHGHRDQQGGQKNWKHRPNQSGSLAAKFRKHKRF</sequence>
<evidence type="ECO:0000313" key="2">
    <source>
        <dbReference type="EMBL" id="KAK3953176.1"/>
    </source>
</evidence>
<feature type="compositionally biased region" description="Basic residues" evidence="1">
    <location>
        <begin position="447"/>
        <end position="457"/>
    </location>
</feature>
<feature type="compositionally biased region" description="Polar residues" evidence="1">
    <location>
        <begin position="14"/>
        <end position="25"/>
    </location>
</feature>
<feature type="region of interest" description="Disordered" evidence="1">
    <location>
        <begin position="41"/>
        <end position="86"/>
    </location>
</feature>
<reference evidence="2" key="2">
    <citation type="submission" date="2023-06" db="EMBL/GenBank/DDBJ databases">
        <authorList>
            <consortium name="Lawrence Berkeley National Laboratory"/>
            <person name="Mondo S.J."/>
            <person name="Hensen N."/>
            <person name="Bonometti L."/>
            <person name="Westerberg I."/>
            <person name="Brannstrom I.O."/>
            <person name="Guillou S."/>
            <person name="Cros-Aarteil S."/>
            <person name="Calhoun S."/>
            <person name="Haridas S."/>
            <person name="Kuo A."/>
            <person name="Pangilinan J."/>
            <person name="Riley R."/>
            <person name="Labutti K."/>
            <person name="Andreopoulos B."/>
            <person name="Lipzen A."/>
            <person name="Chen C."/>
            <person name="Yanf M."/>
            <person name="Daum C."/>
            <person name="Ng V."/>
            <person name="Clum A."/>
            <person name="Steindorff A."/>
            <person name="Ohm R."/>
            <person name="Martin F."/>
            <person name="Silar P."/>
            <person name="Natvig D."/>
            <person name="Lalanne C."/>
            <person name="Gautier V."/>
            <person name="Ament-Velasquez S.L."/>
            <person name="Kruys A."/>
            <person name="Hutchinson M.I."/>
            <person name="Powell A.J."/>
            <person name="Barry K."/>
            <person name="Miller A.N."/>
            <person name="Grigoriev I.V."/>
            <person name="Debuchy R."/>
            <person name="Gladieux P."/>
            <person name="Thoren M.H."/>
            <person name="Johannesson H."/>
        </authorList>
    </citation>
    <scope>NUCLEOTIDE SEQUENCE</scope>
    <source>
        <strain evidence="2">CBS 626.80</strain>
    </source>
</reference>
<reference evidence="2" key="1">
    <citation type="journal article" date="2023" name="Mol. Phylogenet. Evol.">
        <title>Genome-scale phylogeny and comparative genomics of the fungal order Sordariales.</title>
        <authorList>
            <person name="Hensen N."/>
            <person name="Bonometti L."/>
            <person name="Westerberg I."/>
            <person name="Brannstrom I.O."/>
            <person name="Guillou S."/>
            <person name="Cros-Aarteil S."/>
            <person name="Calhoun S."/>
            <person name="Haridas S."/>
            <person name="Kuo A."/>
            <person name="Mondo S."/>
            <person name="Pangilinan J."/>
            <person name="Riley R."/>
            <person name="LaButti K."/>
            <person name="Andreopoulos B."/>
            <person name="Lipzen A."/>
            <person name="Chen C."/>
            <person name="Yan M."/>
            <person name="Daum C."/>
            <person name="Ng V."/>
            <person name="Clum A."/>
            <person name="Steindorff A."/>
            <person name="Ohm R.A."/>
            <person name="Martin F."/>
            <person name="Silar P."/>
            <person name="Natvig D.O."/>
            <person name="Lalanne C."/>
            <person name="Gautier V."/>
            <person name="Ament-Velasquez S.L."/>
            <person name="Kruys A."/>
            <person name="Hutchinson M.I."/>
            <person name="Powell A.J."/>
            <person name="Barry K."/>
            <person name="Miller A.N."/>
            <person name="Grigoriev I.V."/>
            <person name="Debuchy R."/>
            <person name="Gladieux P."/>
            <person name="Hiltunen Thoren M."/>
            <person name="Johannesson H."/>
        </authorList>
    </citation>
    <scope>NUCLEOTIDE SEQUENCE</scope>
    <source>
        <strain evidence="2">CBS 626.80</strain>
    </source>
</reference>
<feature type="compositionally biased region" description="Low complexity" evidence="1">
    <location>
        <begin position="41"/>
        <end position="52"/>
    </location>
</feature>
<feature type="compositionally biased region" description="Polar residues" evidence="1">
    <location>
        <begin position="203"/>
        <end position="213"/>
    </location>
</feature>
<name>A0AAN6NWG2_9PEZI</name>
<feature type="region of interest" description="Disordered" evidence="1">
    <location>
        <begin position="1"/>
        <end position="25"/>
    </location>
</feature>
<feature type="compositionally biased region" description="Basic and acidic residues" evidence="1">
    <location>
        <begin position="369"/>
        <end position="386"/>
    </location>
</feature>
<dbReference type="Proteomes" id="UP001303222">
    <property type="component" value="Unassembled WGS sequence"/>
</dbReference>
<gene>
    <name evidence="2" type="ORF">QBC32DRAFT_126758</name>
</gene>
<dbReference type="AlphaFoldDB" id="A0AAN6NWG2"/>
<feature type="compositionally biased region" description="Low complexity" evidence="1">
    <location>
        <begin position="246"/>
        <end position="267"/>
    </location>
</feature>
<accession>A0AAN6NWG2</accession>
<feature type="compositionally biased region" description="Low complexity" evidence="1">
    <location>
        <begin position="515"/>
        <end position="529"/>
    </location>
</feature>
<feature type="region of interest" description="Disordered" evidence="1">
    <location>
        <begin position="246"/>
        <end position="413"/>
    </location>
</feature>
<dbReference type="EMBL" id="MU859110">
    <property type="protein sequence ID" value="KAK3953176.1"/>
    <property type="molecule type" value="Genomic_DNA"/>
</dbReference>
<evidence type="ECO:0000313" key="3">
    <source>
        <dbReference type="Proteomes" id="UP001303222"/>
    </source>
</evidence>
<comment type="caution">
    <text evidence="2">The sequence shown here is derived from an EMBL/GenBank/DDBJ whole genome shotgun (WGS) entry which is preliminary data.</text>
</comment>
<feature type="compositionally biased region" description="Basic and acidic residues" evidence="1">
    <location>
        <begin position="320"/>
        <end position="355"/>
    </location>
</feature>
<organism evidence="2 3">
    <name type="scientific">Pseudoneurospora amorphoporcata</name>
    <dbReference type="NCBI Taxonomy" id="241081"/>
    <lineage>
        <taxon>Eukaryota</taxon>
        <taxon>Fungi</taxon>
        <taxon>Dikarya</taxon>
        <taxon>Ascomycota</taxon>
        <taxon>Pezizomycotina</taxon>
        <taxon>Sordariomycetes</taxon>
        <taxon>Sordariomycetidae</taxon>
        <taxon>Sordariales</taxon>
        <taxon>Sordariaceae</taxon>
        <taxon>Pseudoneurospora</taxon>
    </lineage>
</organism>
<proteinExistence type="predicted"/>
<feature type="compositionally biased region" description="Low complexity" evidence="1">
    <location>
        <begin position="464"/>
        <end position="481"/>
    </location>
</feature>